<evidence type="ECO:0000313" key="8">
    <source>
        <dbReference type="Proteomes" id="UP000007150"/>
    </source>
</evidence>
<dbReference type="STRING" id="690566.Sphch_1861"/>
<evidence type="ECO:0000256" key="5">
    <source>
        <dbReference type="SAM" id="MobiDB-lite"/>
    </source>
</evidence>
<dbReference type="Proteomes" id="UP000007150">
    <property type="component" value="Chromosome 1"/>
</dbReference>
<dbReference type="GO" id="GO:0000976">
    <property type="term" value="F:transcription cis-regulatory region binding"/>
    <property type="evidence" value="ECO:0007669"/>
    <property type="project" value="TreeGrafter"/>
</dbReference>
<dbReference type="HOGENOM" id="CLU_069356_18_2_5"/>
<sequence length="231" mass="25616">MSARGEDITAEALPPSPAVRRRKAGRPAVSSRRTQAQRRAASSRRIIAATIRCLYRDGYGATTTDKIIAEAGVSRGGLQHHFPTRVDLMVQVCRYVWAFDRRALALFARRYPDPRERLLARPDFSWRLMSRSGGVAVLELLVASRSDQELAARFIPEHRIVQREAIAGTHAALEQAGIAQILSGEALHRYTEACVRGLVIDAIFDERVQPDVPPGLRFIRAELERAIAAAA</sequence>
<dbReference type="InterPro" id="IPR009057">
    <property type="entry name" value="Homeodomain-like_sf"/>
</dbReference>
<keyword evidence="3" id="KW-0804">Transcription</keyword>
<feature type="DNA-binding region" description="H-T-H motif" evidence="4">
    <location>
        <begin position="63"/>
        <end position="82"/>
    </location>
</feature>
<dbReference type="PANTHER" id="PTHR30055:SF234">
    <property type="entry name" value="HTH-TYPE TRANSCRIPTIONAL REGULATOR BETI"/>
    <property type="match status" value="1"/>
</dbReference>
<dbReference type="Pfam" id="PF00440">
    <property type="entry name" value="TetR_N"/>
    <property type="match status" value="1"/>
</dbReference>
<evidence type="ECO:0000256" key="3">
    <source>
        <dbReference type="ARBA" id="ARBA00023163"/>
    </source>
</evidence>
<keyword evidence="2 4" id="KW-0238">DNA-binding</keyword>
<dbReference type="GO" id="GO:0003700">
    <property type="term" value="F:DNA-binding transcription factor activity"/>
    <property type="evidence" value="ECO:0007669"/>
    <property type="project" value="TreeGrafter"/>
</dbReference>
<evidence type="ECO:0000259" key="6">
    <source>
        <dbReference type="PROSITE" id="PS50977"/>
    </source>
</evidence>
<dbReference type="Gene3D" id="1.10.357.10">
    <property type="entry name" value="Tetracycline Repressor, domain 2"/>
    <property type="match status" value="1"/>
</dbReference>
<feature type="region of interest" description="Disordered" evidence="5">
    <location>
        <begin position="1"/>
        <end position="41"/>
    </location>
</feature>
<keyword evidence="8" id="KW-1185">Reference proteome</keyword>
<feature type="domain" description="HTH tetR-type" evidence="6">
    <location>
        <begin position="40"/>
        <end position="100"/>
    </location>
</feature>
<dbReference type="EMBL" id="CP002798">
    <property type="protein sequence ID" value="AEG49545.1"/>
    <property type="molecule type" value="Genomic_DNA"/>
</dbReference>
<evidence type="ECO:0000313" key="7">
    <source>
        <dbReference type="EMBL" id="AEG49545.1"/>
    </source>
</evidence>
<evidence type="ECO:0000256" key="4">
    <source>
        <dbReference type="PROSITE-ProRule" id="PRU00335"/>
    </source>
</evidence>
<dbReference type="InterPro" id="IPR050109">
    <property type="entry name" value="HTH-type_TetR-like_transc_reg"/>
</dbReference>
<dbReference type="InterPro" id="IPR001647">
    <property type="entry name" value="HTH_TetR"/>
</dbReference>
<gene>
    <name evidence="7" type="ORF">Sphch_1861</name>
</gene>
<keyword evidence="1" id="KW-0805">Transcription regulation</keyword>
<evidence type="ECO:0000256" key="1">
    <source>
        <dbReference type="ARBA" id="ARBA00023015"/>
    </source>
</evidence>
<name>F6ETQ0_SPHCR</name>
<evidence type="ECO:0000256" key="2">
    <source>
        <dbReference type="ARBA" id="ARBA00023125"/>
    </source>
</evidence>
<feature type="compositionally biased region" description="Low complexity" evidence="5">
    <location>
        <begin position="30"/>
        <end position="41"/>
    </location>
</feature>
<reference evidence="7 8" key="1">
    <citation type="submission" date="2011-05" db="EMBL/GenBank/DDBJ databases">
        <title>Complete sequence of chromosome 1 of Sphingobium chlorophenolicum L-1.</title>
        <authorList>
            <consortium name="US DOE Joint Genome Institute"/>
            <person name="Lucas S."/>
            <person name="Han J."/>
            <person name="Lapidus A."/>
            <person name="Cheng J.-F."/>
            <person name="Goodwin L."/>
            <person name="Pitluck S."/>
            <person name="Peters L."/>
            <person name="Daligault H."/>
            <person name="Han C."/>
            <person name="Tapia R."/>
            <person name="Land M."/>
            <person name="Hauser L."/>
            <person name="Kyrpides N."/>
            <person name="Ivanova N."/>
            <person name="Pagani I."/>
            <person name="Turner P."/>
            <person name="Copley S."/>
            <person name="Woyke T."/>
        </authorList>
    </citation>
    <scope>NUCLEOTIDE SEQUENCE [LARGE SCALE GENOMIC DNA]</scope>
    <source>
        <strain evidence="7 8">L-1</strain>
    </source>
</reference>
<dbReference type="PANTHER" id="PTHR30055">
    <property type="entry name" value="HTH-TYPE TRANSCRIPTIONAL REGULATOR RUTR"/>
    <property type="match status" value="1"/>
</dbReference>
<accession>F6ETQ0</accession>
<protein>
    <submittedName>
        <fullName evidence="7">Regulatory protein TetR</fullName>
    </submittedName>
</protein>
<proteinExistence type="predicted"/>
<dbReference type="SUPFAM" id="SSF46689">
    <property type="entry name" value="Homeodomain-like"/>
    <property type="match status" value="1"/>
</dbReference>
<dbReference type="PROSITE" id="PS50977">
    <property type="entry name" value="HTH_TETR_2"/>
    <property type="match status" value="1"/>
</dbReference>
<dbReference type="KEGG" id="sch:Sphch_1861"/>
<dbReference type="AlphaFoldDB" id="F6ETQ0"/>
<organism evidence="7 8">
    <name type="scientific">Sphingobium chlorophenolicum L-1</name>
    <dbReference type="NCBI Taxonomy" id="690566"/>
    <lineage>
        <taxon>Bacteria</taxon>
        <taxon>Pseudomonadati</taxon>
        <taxon>Pseudomonadota</taxon>
        <taxon>Alphaproteobacteria</taxon>
        <taxon>Sphingomonadales</taxon>
        <taxon>Sphingomonadaceae</taxon>
        <taxon>Sphingobium</taxon>
    </lineage>
</organism>